<keyword evidence="4" id="KW-0804">Transcription</keyword>
<keyword evidence="7" id="KW-1185">Reference proteome</keyword>
<evidence type="ECO:0000313" key="6">
    <source>
        <dbReference type="EMBL" id="GAA3670150.1"/>
    </source>
</evidence>
<dbReference type="SUPFAM" id="SSF53850">
    <property type="entry name" value="Periplasmic binding protein-like II"/>
    <property type="match status" value="1"/>
</dbReference>
<evidence type="ECO:0000259" key="5">
    <source>
        <dbReference type="PROSITE" id="PS50931"/>
    </source>
</evidence>
<dbReference type="InterPro" id="IPR005119">
    <property type="entry name" value="LysR_subst-bd"/>
</dbReference>
<proteinExistence type="inferred from homology"/>
<dbReference type="InterPro" id="IPR000847">
    <property type="entry name" value="LysR_HTH_N"/>
</dbReference>
<sequence length="301" mass="32070">MAEAWSTRRLQLLRELQLRGTITEVAAALSYSPSTVSQQLSQLEREVGVPLLQADGRRVRLTAQGEVVAAHAARVLALEEEVRGGLDVLAPSIGPVRIAALQTAARALVPRVLEILAESRPGLRVEVSVVPPETGLFEVEARGYDLAIAEQYPGHTRPHRDGLDRELLGVDPIRLAAAPGSGIAALADARHAAWVMEPEGTAARAWAMQQCRAAGFEPDVRFAAADLLAHIRLISAGHAVGLVPDLALADDAADVRLVDLPGSPHREIFTSVRASTTGSPSVTEARAALSRAFGERRVHIP</sequence>
<dbReference type="PANTHER" id="PTHR30346:SF29">
    <property type="entry name" value="LYSR SUBSTRATE-BINDING"/>
    <property type="match status" value="1"/>
</dbReference>
<keyword evidence="2" id="KW-0805">Transcription regulation</keyword>
<organism evidence="6 7">
    <name type="scientific">Microbacterium marinilacus</name>
    <dbReference type="NCBI Taxonomy" id="415209"/>
    <lineage>
        <taxon>Bacteria</taxon>
        <taxon>Bacillati</taxon>
        <taxon>Actinomycetota</taxon>
        <taxon>Actinomycetes</taxon>
        <taxon>Micrococcales</taxon>
        <taxon>Microbacteriaceae</taxon>
        <taxon>Microbacterium</taxon>
    </lineage>
</organism>
<evidence type="ECO:0000256" key="2">
    <source>
        <dbReference type="ARBA" id="ARBA00023015"/>
    </source>
</evidence>
<feature type="domain" description="HTH lysR-type" evidence="5">
    <location>
        <begin position="5"/>
        <end position="62"/>
    </location>
</feature>
<gene>
    <name evidence="6" type="ORF">GCM10022202_35370</name>
</gene>
<comment type="caution">
    <text evidence="6">The sequence shown here is derived from an EMBL/GenBank/DDBJ whole genome shotgun (WGS) entry which is preliminary data.</text>
</comment>
<dbReference type="Pfam" id="PF03466">
    <property type="entry name" value="LysR_substrate"/>
    <property type="match status" value="1"/>
</dbReference>
<dbReference type="InterPro" id="IPR036388">
    <property type="entry name" value="WH-like_DNA-bd_sf"/>
</dbReference>
<comment type="similarity">
    <text evidence="1">Belongs to the LysR transcriptional regulatory family.</text>
</comment>
<evidence type="ECO:0000313" key="7">
    <source>
        <dbReference type="Proteomes" id="UP001410795"/>
    </source>
</evidence>
<dbReference type="InterPro" id="IPR036390">
    <property type="entry name" value="WH_DNA-bd_sf"/>
</dbReference>
<evidence type="ECO:0000256" key="3">
    <source>
        <dbReference type="ARBA" id="ARBA00023125"/>
    </source>
</evidence>
<reference evidence="7" key="1">
    <citation type="journal article" date="2019" name="Int. J. Syst. Evol. Microbiol.">
        <title>The Global Catalogue of Microorganisms (GCM) 10K type strain sequencing project: providing services to taxonomists for standard genome sequencing and annotation.</title>
        <authorList>
            <consortium name="The Broad Institute Genomics Platform"/>
            <consortium name="The Broad Institute Genome Sequencing Center for Infectious Disease"/>
            <person name="Wu L."/>
            <person name="Ma J."/>
        </authorList>
    </citation>
    <scope>NUCLEOTIDE SEQUENCE [LARGE SCALE GENOMIC DNA]</scope>
    <source>
        <strain evidence="7">JCM 16546</strain>
    </source>
</reference>
<dbReference type="RefSeq" id="WP_221857075.1">
    <property type="nucleotide sequence ID" value="NZ_BAAAYV010000025.1"/>
</dbReference>
<protein>
    <submittedName>
        <fullName evidence="6">LysR family transcriptional regulator</fullName>
    </submittedName>
</protein>
<evidence type="ECO:0000256" key="1">
    <source>
        <dbReference type="ARBA" id="ARBA00009437"/>
    </source>
</evidence>
<keyword evidence="3" id="KW-0238">DNA-binding</keyword>
<dbReference type="PROSITE" id="PS50931">
    <property type="entry name" value="HTH_LYSR"/>
    <property type="match status" value="1"/>
</dbReference>
<evidence type="ECO:0000256" key="4">
    <source>
        <dbReference type="ARBA" id="ARBA00023163"/>
    </source>
</evidence>
<name>A0ABP7BUE3_9MICO</name>
<dbReference type="Gene3D" id="1.10.10.10">
    <property type="entry name" value="Winged helix-like DNA-binding domain superfamily/Winged helix DNA-binding domain"/>
    <property type="match status" value="1"/>
</dbReference>
<dbReference type="SUPFAM" id="SSF46785">
    <property type="entry name" value="Winged helix' DNA-binding domain"/>
    <property type="match status" value="1"/>
</dbReference>
<dbReference type="Gene3D" id="3.40.190.10">
    <property type="entry name" value="Periplasmic binding protein-like II"/>
    <property type="match status" value="2"/>
</dbReference>
<dbReference type="PANTHER" id="PTHR30346">
    <property type="entry name" value="TRANSCRIPTIONAL DUAL REGULATOR HCAR-RELATED"/>
    <property type="match status" value="1"/>
</dbReference>
<dbReference type="Proteomes" id="UP001410795">
    <property type="component" value="Unassembled WGS sequence"/>
</dbReference>
<dbReference type="EMBL" id="BAAAYV010000025">
    <property type="protein sequence ID" value="GAA3670150.1"/>
    <property type="molecule type" value="Genomic_DNA"/>
</dbReference>
<dbReference type="Pfam" id="PF00126">
    <property type="entry name" value="HTH_1"/>
    <property type="match status" value="1"/>
</dbReference>
<accession>A0ABP7BUE3</accession>